<dbReference type="Proteomes" id="UP000554286">
    <property type="component" value="Unassembled WGS sequence"/>
</dbReference>
<sequence length="79" mass="8115">MTGIKERGQFTLANGQTLADGINTDAATLARFSGLSEQAVAGVLAGKTSTWVRCAKVTRALSALGASDASEDAISRKET</sequence>
<evidence type="ECO:0000313" key="1">
    <source>
        <dbReference type="EMBL" id="MBB4266178.1"/>
    </source>
</evidence>
<proteinExistence type="predicted"/>
<evidence type="ECO:0000313" key="2">
    <source>
        <dbReference type="Proteomes" id="UP000554286"/>
    </source>
</evidence>
<keyword evidence="2" id="KW-1185">Reference proteome</keyword>
<name>A0A7W6W9U8_9PROT</name>
<accession>A0A7W6W9U8</accession>
<dbReference type="EMBL" id="JACIGK010000011">
    <property type="protein sequence ID" value="MBB4266178.1"/>
    <property type="molecule type" value="Genomic_DNA"/>
</dbReference>
<reference evidence="1 2" key="1">
    <citation type="submission" date="2020-08" db="EMBL/GenBank/DDBJ databases">
        <title>Genome sequencing of Purple Non-Sulfur Bacteria from various extreme environments.</title>
        <authorList>
            <person name="Mayer M."/>
        </authorList>
    </citation>
    <scope>NUCLEOTIDE SEQUENCE [LARGE SCALE GENOMIC DNA]</scope>
    <source>
        <strain evidence="1 2">JA131</strain>
    </source>
</reference>
<dbReference type="RefSeq" id="WP_184044279.1">
    <property type="nucleotide sequence ID" value="NZ_JACIGK010000011.1"/>
</dbReference>
<gene>
    <name evidence="1" type="ORF">GGD89_001807</name>
</gene>
<protein>
    <submittedName>
        <fullName evidence="1">Uncharacterized protein</fullName>
    </submittedName>
</protein>
<comment type="caution">
    <text evidence="1">The sequence shown here is derived from an EMBL/GenBank/DDBJ whole genome shotgun (WGS) entry which is preliminary data.</text>
</comment>
<organism evidence="1 2">
    <name type="scientific">Roseospira visakhapatnamensis</name>
    <dbReference type="NCBI Taxonomy" id="390880"/>
    <lineage>
        <taxon>Bacteria</taxon>
        <taxon>Pseudomonadati</taxon>
        <taxon>Pseudomonadota</taxon>
        <taxon>Alphaproteobacteria</taxon>
        <taxon>Rhodospirillales</taxon>
        <taxon>Rhodospirillaceae</taxon>
        <taxon>Roseospira</taxon>
    </lineage>
</organism>
<dbReference type="AlphaFoldDB" id="A0A7W6W9U8"/>